<keyword evidence="2" id="KW-1133">Transmembrane helix</keyword>
<dbReference type="RefSeq" id="XP_052124410.1">
    <property type="nucleotide sequence ID" value="XM_052268450.1"/>
</dbReference>
<feature type="transmembrane region" description="Helical" evidence="2">
    <location>
        <begin position="69"/>
        <end position="89"/>
    </location>
</feature>
<sequence length="409" mass="46502">MLWQLTERHEEDCCAVRGRQGKDRPYVYCESTSFQTDPRESRGDGDYHRQDSKLNRPEELPWDVVDRCLLPVLTAHAVAVILAFVLNTLRISQVSSWTLFFWFTSITLATLWFYHNLHVTAAGKAVLVTGADNRLGQIIVRQLDELGFTVFAGMRSPSCPEAGRLKEQCSGRLHVVQLDVTSEKDILAARDYVVGNLPQGSEGLWAVVNNEQWAAFGEVEWVPLPVFREATEVNLLGTIRVSQVFLPLVRKVKGRVVNVVSILGHMTAPLQAPYCTAKYAVEAFSDCLRAEMRRWGVDVVVVEPGDYTTGKLWYDDSKMLQQAKDMWEAMPDEARQDYGEHYFEYTVRRTLEPYTKGTDTDMAPVTRSLQDAVCRTFPLQRYTAVTRAEKIRALVLNHLPRSVHDVLYP</sequence>
<gene>
    <name evidence="4" type="primary">LOC113204586</name>
</gene>
<dbReference type="OrthoDB" id="2102561at2759"/>
<accession>A0A9C6TXX7</accession>
<dbReference type="KEGG" id="foc:113204586"/>
<evidence type="ECO:0000256" key="1">
    <source>
        <dbReference type="ARBA" id="ARBA00023002"/>
    </source>
</evidence>
<dbReference type="PANTHER" id="PTHR43313">
    <property type="entry name" value="SHORT-CHAIN DEHYDROGENASE/REDUCTASE FAMILY 9C"/>
    <property type="match status" value="1"/>
</dbReference>
<name>A0A9C6TXX7_FRAOC</name>
<dbReference type="PRINTS" id="PR00081">
    <property type="entry name" value="GDHRDH"/>
</dbReference>
<keyword evidence="2" id="KW-0812">Transmembrane</keyword>
<dbReference type="InterPro" id="IPR036291">
    <property type="entry name" value="NAD(P)-bd_dom_sf"/>
</dbReference>
<dbReference type="InterPro" id="IPR002347">
    <property type="entry name" value="SDR_fam"/>
</dbReference>
<reference evidence="4" key="1">
    <citation type="submission" date="2025-08" db="UniProtKB">
        <authorList>
            <consortium name="RefSeq"/>
        </authorList>
    </citation>
    <scope>IDENTIFICATION</scope>
    <source>
        <tissue evidence="4">Whole organism</tissue>
    </source>
</reference>
<dbReference type="InterPro" id="IPR020904">
    <property type="entry name" value="Sc_DH/Rdtase_CS"/>
</dbReference>
<dbReference type="SUPFAM" id="SSF51735">
    <property type="entry name" value="NAD(P)-binding Rossmann-fold domains"/>
    <property type="match status" value="1"/>
</dbReference>
<keyword evidence="2" id="KW-0472">Membrane</keyword>
<feature type="transmembrane region" description="Helical" evidence="2">
    <location>
        <begin position="96"/>
        <end position="114"/>
    </location>
</feature>
<proteinExistence type="predicted"/>
<keyword evidence="1" id="KW-0560">Oxidoreductase</keyword>
<evidence type="ECO:0000313" key="4">
    <source>
        <dbReference type="RefSeq" id="XP_052124410.1"/>
    </source>
</evidence>
<evidence type="ECO:0000313" key="3">
    <source>
        <dbReference type="Proteomes" id="UP000504606"/>
    </source>
</evidence>
<dbReference type="Gene3D" id="3.40.50.720">
    <property type="entry name" value="NAD(P)-binding Rossmann-like Domain"/>
    <property type="match status" value="1"/>
</dbReference>
<dbReference type="GeneID" id="113204586"/>
<dbReference type="PROSITE" id="PS00061">
    <property type="entry name" value="ADH_SHORT"/>
    <property type="match status" value="1"/>
</dbReference>
<dbReference type="AlphaFoldDB" id="A0A9C6TXX7"/>
<dbReference type="PANTHER" id="PTHR43313:SF50">
    <property type="entry name" value="GH26015P"/>
    <property type="match status" value="1"/>
</dbReference>
<dbReference type="GO" id="GO:0008202">
    <property type="term" value="P:steroid metabolic process"/>
    <property type="evidence" value="ECO:0007669"/>
    <property type="project" value="TreeGrafter"/>
</dbReference>
<organism evidence="3 4">
    <name type="scientific">Frankliniella occidentalis</name>
    <name type="common">Western flower thrips</name>
    <name type="synonym">Euthrips occidentalis</name>
    <dbReference type="NCBI Taxonomy" id="133901"/>
    <lineage>
        <taxon>Eukaryota</taxon>
        <taxon>Metazoa</taxon>
        <taxon>Ecdysozoa</taxon>
        <taxon>Arthropoda</taxon>
        <taxon>Hexapoda</taxon>
        <taxon>Insecta</taxon>
        <taxon>Pterygota</taxon>
        <taxon>Neoptera</taxon>
        <taxon>Paraneoptera</taxon>
        <taxon>Thysanoptera</taxon>
        <taxon>Terebrantia</taxon>
        <taxon>Thripoidea</taxon>
        <taxon>Thripidae</taxon>
        <taxon>Frankliniella</taxon>
    </lineage>
</organism>
<evidence type="ECO:0000256" key="2">
    <source>
        <dbReference type="SAM" id="Phobius"/>
    </source>
</evidence>
<protein>
    <submittedName>
        <fullName evidence="4">D-beta-hydroxybutyrate dehydrogenase, mitochondrial isoform X1</fullName>
    </submittedName>
</protein>
<dbReference type="Proteomes" id="UP000504606">
    <property type="component" value="Unplaced"/>
</dbReference>
<dbReference type="GO" id="GO:0016491">
    <property type="term" value="F:oxidoreductase activity"/>
    <property type="evidence" value="ECO:0007669"/>
    <property type="project" value="UniProtKB-KW"/>
</dbReference>
<dbReference type="Pfam" id="PF00106">
    <property type="entry name" value="adh_short"/>
    <property type="match status" value="1"/>
</dbReference>
<keyword evidence="3" id="KW-1185">Reference proteome</keyword>